<evidence type="ECO:0000313" key="2">
    <source>
        <dbReference type="EMBL" id="MDD9206839.1"/>
    </source>
</evidence>
<name>A0ABT5TXP7_9MICO</name>
<evidence type="ECO:0000313" key="3">
    <source>
        <dbReference type="Proteomes" id="UP001165561"/>
    </source>
</evidence>
<feature type="transmembrane region" description="Helical" evidence="1">
    <location>
        <begin position="36"/>
        <end position="54"/>
    </location>
</feature>
<protein>
    <recommendedName>
        <fullName evidence="4">Integral membrane protein</fullName>
    </recommendedName>
</protein>
<evidence type="ECO:0000256" key="1">
    <source>
        <dbReference type="SAM" id="Phobius"/>
    </source>
</evidence>
<reference evidence="2" key="1">
    <citation type="submission" date="2023-02" db="EMBL/GenBank/DDBJ databases">
        <title>Georgenia sp.10Sc9-8, isolated from a soil sample collected from the Taklamakan desert.</title>
        <authorList>
            <person name="Liu S."/>
        </authorList>
    </citation>
    <scope>NUCLEOTIDE SEQUENCE</scope>
    <source>
        <strain evidence="2">10Sc9-8</strain>
    </source>
</reference>
<gene>
    <name evidence="2" type="ORF">PU560_10225</name>
</gene>
<organism evidence="2 3">
    <name type="scientific">Georgenia halotolerans</name>
    <dbReference type="NCBI Taxonomy" id="3028317"/>
    <lineage>
        <taxon>Bacteria</taxon>
        <taxon>Bacillati</taxon>
        <taxon>Actinomycetota</taxon>
        <taxon>Actinomycetes</taxon>
        <taxon>Micrococcales</taxon>
        <taxon>Bogoriellaceae</taxon>
        <taxon>Georgenia</taxon>
    </lineage>
</organism>
<feature type="transmembrane region" description="Helical" evidence="1">
    <location>
        <begin position="6"/>
        <end position="24"/>
    </location>
</feature>
<keyword evidence="1" id="KW-1133">Transmembrane helix</keyword>
<evidence type="ECO:0008006" key="4">
    <source>
        <dbReference type="Google" id="ProtNLM"/>
    </source>
</evidence>
<comment type="caution">
    <text evidence="2">The sequence shown here is derived from an EMBL/GenBank/DDBJ whole genome shotgun (WGS) entry which is preliminary data.</text>
</comment>
<proteinExistence type="predicted"/>
<dbReference type="Proteomes" id="UP001165561">
    <property type="component" value="Unassembled WGS sequence"/>
</dbReference>
<keyword evidence="3" id="KW-1185">Reference proteome</keyword>
<sequence length="112" mass="11617">MDILHGILLVLHMLGWAIVLGASVVNLRPPRIAKGVTHGAITALVTGLLMVGTLEMGDADVNHVKIGIKLLVAAVVTAMAVYGARREDKVTTGYVGALAGLTALNIAIAVLW</sequence>
<keyword evidence="1" id="KW-0472">Membrane</keyword>
<dbReference type="EMBL" id="JARACI010000988">
    <property type="protein sequence ID" value="MDD9206839.1"/>
    <property type="molecule type" value="Genomic_DNA"/>
</dbReference>
<keyword evidence="1" id="KW-0812">Transmembrane</keyword>
<accession>A0ABT5TXP7</accession>
<feature type="transmembrane region" description="Helical" evidence="1">
    <location>
        <begin position="91"/>
        <end position="111"/>
    </location>
</feature>
<feature type="transmembrane region" description="Helical" evidence="1">
    <location>
        <begin position="66"/>
        <end position="84"/>
    </location>
</feature>